<proteinExistence type="predicted"/>
<evidence type="ECO:0000313" key="1">
    <source>
        <dbReference type="EMBL" id="ACU03337.1"/>
    </source>
</evidence>
<accession>C6Y3Q8</accession>
<dbReference type="KEGG" id="phe:Phep_1119"/>
<evidence type="ECO:0000313" key="2">
    <source>
        <dbReference type="Proteomes" id="UP000000852"/>
    </source>
</evidence>
<protein>
    <submittedName>
        <fullName evidence="1">Uncharacterized protein</fullName>
    </submittedName>
</protein>
<reference evidence="1 2" key="1">
    <citation type="journal article" date="2009" name="Stand. Genomic Sci.">
        <title>Complete genome sequence of Pedobacter heparinus type strain (HIM 762-3).</title>
        <authorList>
            <person name="Han C."/>
            <person name="Spring S."/>
            <person name="Lapidus A."/>
            <person name="Del Rio T.G."/>
            <person name="Tice H."/>
            <person name="Copeland A."/>
            <person name="Cheng J.F."/>
            <person name="Lucas S."/>
            <person name="Chen F."/>
            <person name="Nolan M."/>
            <person name="Bruce D."/>
            <person name="Goodwin L."/>
            <person name="Pitluck S."/>
            <person name="Ivanova N."/>
            <person name="Mavromatis K."/>
            <person name="Mikhailova N."/>
            <person name="Pati A."/>
            <person name="Chen A."/>
            <person name="Palaniappan K."/>
            <person name="Land M."/>
            <person name="Hauser L."/>
            <person name="Chang Y.J."/>
            <person name="Jeffries C.C."/>
            <person name="Saunders E."/>
            <person name="Chertkov O."/>
            <person name="Brettin T."/>
            <person name="Goker M."/>
            <person name="Rohde M."/>
            <person name="Bristow J."/>
            <person name="Eisen J.A."/>
            <person name="Markowitz V."/>
            <person name="Hugenholtz P."/>
            <person name="Kyrpides N.C."/>
            <person name="Klenk H.P."/>
            <person name="Detter J.C."/>
        </authorList>
    </citation>
    <scope>NUCLEOTIDE SEQUENCE [LARGE SCALE GENOMIC DNA]</scope>
    <source>
        <strain evidence="2">ATCC 13125 / DSM 2366 / CIP 104194 / JCM 7457 / NBRC 12017 / NCIMB 9290 / NRRL B-14731 / HIM 762-3</strain>
    </source>
</reference>
<name>C6Y3Q8_PEDHD</name>
<dbReference type="STRING" id="485917.Phep_1119"/>
<dbReference type="EMBL" id="CP001681">
    <property type="protein sequence ID" value="ACU03337.1"/>
    <property type="molecule type" value="Genomic_DNA"/>
</dbReference>
<gene>
    <name evidence="1" type="ordered locus">Phep_1119</name>
</gene>
<dbReference type="HOGENOM" id="CLU_3331243_0_0_10"/>
<dbReference type="AlphaFoldDB" id="C6Y3Q8"/>
<organism evidence="1 2">
    <name type="scientific">Pedobacter heparinus (strain ATCC 13125 / DSM 2366 / CIP 104194 / JCM 7457 / NBRC 12017 / NCIMB 9290 / NRRL B-14731 / HIM 762-3)</name>
    <dbReference type="NCBI Taxonomy" id="485917"/>
    <lineage>
        <taxon>Bacteria</taxon>
        <taxon>Pseudomonadati</taxon>
        <taxon>Bacteroidota</taxon>
        <taxon>Sphingobacteriia</taxon>
        <taxon>Sphingobacteriales</taxon>
        <taxon>Sphingobacteriaceae</taxon>
        <taxon>Pedobacter</taxon>
    </lineage>
</organism>
<sequence>MLMGIHIGYEFRTGDVNVNTIRILFRIYFKTIYYLGTC</sequence>
<dbReference type="Proteomes" id="UP000000852">
    <property type="component" value="Chromosome"/>
</dbReference>
<keyword evidence="2" id="KW-1185">Reference proteome</keyword>